<gene>
    <name evidence="1" type="ORF">LKD31_02845</name>
</gene>
<name>A0AAE3AKP1_9FIRM</name>
<evidence type="ECO:0000313" key="2">
    <source>
        <dbReference type="Proteomes" id="UP001199424"/>
    </source>
</evidence>
<reference evidence="1" key="1">
    <citation type="submission" date="2021-10" db="EMBL/GenBank/DDBJ databases">
        <title>Anaerobic single-cell dispensing facilitates the cultivation of human gut bacteria.</title>
        <authorList>
            <person name="Afrizal A."/>
        </authorList>
    </citation>
    <scope>NUCLEOTIDE SEQUENCE</scope>
    <source>
        <strain evidence="1">CLA-AA-H250</strain>
    </source>
</reference>
<comment type="caution">
    <text evidence="1">The sequence shown here is derived from an EMBL/GenBank/DDBJ whole genome shotgun (WGS) entry which is preliminary data.</text>
</comment>
<sequence>MKPKVYFTKTVTPEKVIEMYKQLDCKLPGNVAIKVHSGEFGNKNFLRHPIDEPT</sequence>
<protein>
    <submittedName>
        <fullName evidence="1">Uncharacterized protein</fullName>
    </submittedName>
</protein>
<proteinExistence type="predicted"/>
<keyword evidence="2" id="KW-1185">Reference proteome</keyword>
<dbReference type="Proteomes" id="UP001199424">
    <property type="component" value="Unassembled WGS sequence"/>
</dbReference>
<accession>A0AAE3AKP1</accession>
<dbReference type="AlphaFoldDB" id="A0AAE3AKP1"/>
<evidence type="ECO:0000313" key="1">
    <source>
        <dbReference type="EMBL" id="MCC2135951.1"/>
    </source>
</evidence>
<organism evidence="1 2">
    <name type="scientific">Hominenteromicrobium mulieris</name>
    <dbReference type="NCBI Taxonomy" id="2885357"/>
    <lineage>
        <taxon>Bacteria</taxon>
        <taxon>Bacillati</taxon>
        <taxon>Bacillota</taxon>
        <taxon>Clostridia</taxon>
        <taxon>Eubacteriales</taxon>
        <taxon>Oscillospiraceae</taxon>
        <taxon>Hominenteromicrobium</taxon>
    </lineage>
</organism>
<dbReference type="EMBL" id="JAJEQC010000002">
    <property type="protein sequence ID" value="MCC2135951.1"/>
    <property type="molecule type" value="Genomic_DNA"/>
</dbReference>
<dbReference type="RefSeq" id="WP_308448536.1">
    <property type="nucleotide sequence ID" value="NZ_JAJEQC010000002.1"/>
</dbReference>